<organism evidence="1">
    <name type="scientific">marine metagenome</name>
    <dbReference type="NCBI Taxonomy" id="408172"/>
    <lineage>
        <taxon>unclassified sequences</taxon>
        <taxon>metagenomes</taxon>
        <taxon>ecological metagenomes</taxon>
    </lineage>
</organism>
<protein>
    <recommendedName>
        <fullName evidence="2">N-acetyltransferase domain-containing protein</fullName>
    </recommendedName>
</protein>
<accession>A0A381PRM2</accession>
<dbReference type="AlphaFoldDB" id="A0A381PRM2"/>
<dbReference type="InterPro" id="IPR016181">
    <property type="entry name" value="Acyl_CoA_acyltransferase"/>
</dbReference>
<evidence type="ECO:0008006" key="2">
    <source>
        <dbReference type="Google" id="ProtNLM"/>
    </source>
</evidence>
<gene>
    <name evidence="1" type="ORF">METZ01_LOCUS22138</name>
</gene>
<reference evidence="1" key="1">
    <citation type="submission" date="2018-05" db="EMBL/GenBank/DDBJ databases">
        <authorList>
            <person name="Lanie J.A."/>
            <person name="Ng W.-L."/>
            <person name="Kazmierczak K.M."/>
            <person name="Andrzejewski T.M."/>
            <person name="Davidsen T.M."/>
            <person name="Wayne K.J."/>
            <person name="Tettelin H."/>
            <person name="Glass J.I."/>
            <person name="Rusch D."/>
            <person name="Podicherti R."/>
            <person name="Tsui H.-C.T."/>
            <person name="Winkler M.E."/>
        </authorList>
    </citation>
    <scope>NUCLEOTIDE SEQUENCE</scope>
</reference>
<sequence>MELVTFDRDRDLDAAKRVWKEVGWVRSIGEAGWLADFLDGSDCVVARVDGEAECVVVCANGSIRYEEFPDTATDLSMCAVTAVTTSHVARRLGAARRLTALSLAEQAQSGAEVARLGMFDQGFYDTVGFGTGNYVNRFMFDPSQLKVTHPFRAPKRLTKDDWSVMRKAMIARKRGHGSCVVLPEGFSKGEIQHMESPFGLGYFDGSGGELTHFIWGEAEAENGPYSVEWIAYQTTDQLFELLALIRSLGDQVYSVHMQEPAELQFQDLIDKPFRNERSRRGSKFETYQSVFATEQLRILNLQSCIEKTRLQIEDIRFNLVLDDPVRDFVSDDHNWQGISGDYVVTLGENSFAESGNSPNLPTLSASVGAFSRMWFGIRDASSLALTDTLDAPIDLLEDLDRGIRLPTANSGWEF</sequence>
<dbReference type="Gene3D" id="3.40.630.30">
    <property type="match status" value="1"/>
</dbReference>
<dbReference type="SUPFAM" id="SSF55729">
    <property type="entry name" value="Acyl-CoA N-acyltransferases (Nat)"/>
    <property type="match status" value="1"/>
</dbReference>
<proteinExistence type="predicted"/>
<dbReference type="EMBL" id="UINC01001058">
    <property type="protein sequence ID" value="SUZ69284.1"/>
    <property type="molecule type" value="Genomic_DNA"/>
</dbReference>
<evidence type="ECO:0000313" key="1">
    <source>
        <dbReference type="EMBL" id="SUZ69284.1"/>
    </source>
</evidence>
<name>A0A381PRM2_9ZZZZ</name>